<dbReference type="FunCoup" id="A0A7L4YSL9">
    <property type="interactions" value="281"/>
</dbReference>
<feature type="active site" description="Proton donor" evidence="4">
    <location>
        <position position="52"/>
    </location>
</feature>
<feature type="binding site" evidence="5">
    <location>
        <position position="110"/>
    </location>
    <ligand>
        <name>substrate</name>
    </ligand>
</feature>
<dbReference type="PANTHER" id="PTHR43827">
    <property type="entry name" value="2,5-DIKETO-D-GLUCONIC ACID REDUCTASE"/>
    <property type="match status" value="1"/>
</dbReference>
<name>A0A7L4YSL9_9ACTN</name>
<dbReference type="PANTHER" id="PTHR43827:SF3">
    <property type="entry name" value="NADP-DEPENDENT OXIDOREDUCTASE DOMAIN-CONTAINING PROTEIN"/>
    <property type="match status" value="1"/>
</dbReference>
<gene>
    <name evidence="8" type="ORF">EK0264_18645</name>
</gene>
<evidence type="ECO:0000256" key="4">
    <source>
        <dbReference type="PIRSR" id="PIRSR000097-1"/>
    </source>
</evidence>
<evidence type="ECO:0000313" key="8">
    <source>
        <dbReference type="EMBL" id="QHC02090.1"/>
    </source>
</evidence>
<comment type="similarity">
    <text evidence="1">Belongs to the aldo/keto reductase family.</text>
</comment>
<dbReference type="SUPFAM" id="SSF51430">
    <property type="entry name" value="NAD(P)-linked oxidoreductase"/>
    <property type="match status" value="1"/>
</dbReference>
<dbReference type="PIRSF" id="PIRSF000097">
    <property type="entry name" value="AKR"/>
    <property type="match status" value="1"/>
</dbReference>
<dbReference type="InterPro" id="IPR023210">
    <property type="entry name" value="NADP_OxRdtase_dom"/>
</dbReference>
<keyword evidence="2" id="KW-0521">NADP</keyword>
<keyword evidence="9" id="KW-1185">Reference proteome</keyword>
<evidence type="ECO:0000256" key="3">
    <source>
        <dbReference type="ARBA" id="ARBA00023002"/>
    </source>
</evidence>
<dbReference type="Gene3D" id="3.20.20.100">
    <property type="entry name" value="NADP-dependent oxidoreductase domain"/>
    <property type="match status" value="1"/>
</dbReference>
<dbReference type="InterPro" id="IPR020471">
    <property type="entry name" value="AKR"/>
</dbReference>
<feature type="site" description="Lowers pKa of active site Tyr" evidence="6">
    <location>
        <position position="77"/>
    </location>
</feature>
<dbReference type="OrthoDB" id="9804790at2"/>
<feature type="domain" description="NADP-dependent oxidoreductase" evidence="7">
    <location>
        <begin position="25"/>
        <end position="262"/>
    </location>
</feature>
<dbReference type="Pfam" id="PF00248">
    <property type="entry name" value="Aldo_ket_red"/>
    <property type="match status" value="1"/>
</dbReference>
<dbReference type="GO" id="GO:0016616">
    <property type="term" value="F:oxidoreductase activity, acting on the CH-OH group of donors, NAD or NADP as acceptor"/>
    <property type="evidence" value="ECO:0007669"/>
    <property type="project" value="UniProtKB-ARBA"/>
</dbReference>
<evidence type="ECO:0000313" key="9">
    <source>
        <dbReference type="Proteomes" id="UP000463857"/>
    </source>
</evidence>
<evidence type="ECO:0000256" key="5">
    <source>
        <dbReference type="PIRSR" id="PIRSR000097-2"/>
    </source>
</evidence>
<dbReference type="AlphaFoldDB" id="A0A7L4YSL9"/>
<evidence type="ECO:0000256" key="6">
    <source>
        <dbReference type="PIRSR" id="PIRSR000097-3"/>
    </source>
</evidence>
<dbReference type="FunFam" id="3.20.20.100:FF:000015">
    <property type="entry name" value="Oxidoreductase, aldo/keto reductase family"/>
    <property type="match status" value="1"/>
</dbReference>
<evidence type="ECO:0000256" key="2">
    <source>
        <dbReference type="ARBA" id="ARBA00022857"/>
    </source>
</evidence>
<protein>
    <submittedName>
        <fullName evidence="8">Aldo/keto reductase</fullName>
    </submittedName>
</protein>
<evidence type="ECO:0000256" key="1">
    <source>
        <dbReference type="ARBA" id="ARBA00007905"/>
    </source>
</evidence>
<keyword evidence="3" id="KW-0560">Oxidoreductase</keyword>
<accession>A0A7L4YSL9</accession>
<dbReference type="PROSITE" id="PS00062">
    <property type="entry name" value="ALDOKETO_REDUCTASE_2"/>
    <property type="match status" value="1"/>
</dbReference>
<dbReference type="Proteomes" id="UP000463857">
    <property type="component" value="Chromosome"/>
</dbReference>
<dbReference type="PRINTS" id="PR00069">
    <property type="entry name" value="ALDKETRDTASE"/>
</dbReference>
<dbReference type="EMBL" id="CP047156">
    <property type="protein sequence ID" value="QHC02090.1"/>
    <property type="molecule type" value="Genomic_DNA"/>
</dbReference>
<dbReference type="PROSITE" id="PS00798">
    <property type="entry name" value="ALDOKETO_REDUCTASE_1"/>
    <property type="match status" value="1"/>
</dbReference>
<dbReference type="RefSeq" id="WP_159547214.1">
    <property type="nucleotide sequence ID" value="NZ_CP047156.1"/>
</dbReference>
<sequence length="278" mass="30843">MTANVPSIELNSGTTIPQVGFGVFQVPPPETTQAVQNALDAGYRHIDTARIYDNEEAVGQAIKDSGIDRDDLFITTKLWNSDQGYDETLAAFDASMQRLGLDVLDLYLIHWPTPAQDKYVDTWRAFEKLQSDGRIKAIGVSNFQISHLKRLAEETDIVPAVNQIELHPWLAQTELRDYHSSHGIVTEAWSPLARGGDFLKNETLGEIAAKHDRTPAQVMLRWHIQLGNVVIPRTVNADRAVQNISLFDFELDADDIAAIATLDAGTRIGPDPDDFNVA</sequence>
<evidence type="ECO:0000259" key="7">
    <source>
        <dbReference type="Pfam" id="PF00248"/>
    </source>
</evidence>
<proteinExistence type="inferred from homology"/>
<dbReference type="InterPro" id="IPR018170">
    <property type="entry name" value="Aldo/ket_reductase_CS"/>
</dbReference>
<reference evidence="8 9" key="1">
    <citation type="journal article" date="2018" name="Int. J. Syst. Evol. Microbiol.">
        <title>Epidermidibacterium keratini gen. nov., sp. nov., a member of the family Sporichthyaceae, isolated from keratin epidermis.</title>
        <authorList>
            <person name="Lee D.G."/>
            <person name="Trujillo M.E."/>
            <person name="Kang S."/>
            <person name="Nam J.J."/>
            <person name="Kim Y.J."/>
        </authorList>
    </citation>
    <scope>NUCLEOTIDE SEQUENCE [LARGE SCALE GENOMIC DNA]</scope>
    <source>
        <strain evidence="8 9">EPI-7</strain>
    </source>
</reference>
<dbReference type="KEGG" id="eke:EK0264_18645"/>
<dbReference type="InParanoid" id="A0A7L4YSL9"/>
<dbReference type="InterPro" id="IPR036812">
    <property type="entry name" value="NAD(P)_OxRdtase_dom_sf"/>
</dbReference>
<organism evidence="8 9">
    <name type="scientific">Epidermidibacterium keratini</name>
    <dbReference type="NCBI Taxonomy" id="1891644"/>
    <lineage>
        <taxon>Bacteria</taxon>
        <taxon>Bacillati</taxon>
        <taxon>Actinomycetota</taxon>
        <taxon>Actinomycetes</taxon>
        <taxon>Sporichthyales</taxon>
        <taxon>Sporichthyaceae</taxon>
        <taxon>Epidermidibacterium</taxon>
    </lineage>
</organism>